<organism evidence="4">
    <name type="scientific">Chlorobium phaeobacteroides (strain BS1)</name>
    <dbReference type="NCBI Taxonomy" id="331678"/>
    <lineage>
        <taxon>Bacteria</taxon>
        <taxon>Pseudomonadati</taxon>
        <taxon>Chlorobiota</taxon>
        <taxon>Chlorobiia</taxon>
        <taxon>Chlorobiales</taxon>
        <taxon>Chlorobiaceae</taxon>
        <taxon>Chlorobium/Pelodictyon group</taxon>
        <taxon>Chlorobium</taxon>
    </lineage>
</organism>
<dbReference type="OrthoDB" id="9793491at2"/>
<dbReference type="HOGENOM" id="CLU_089995_0_0_10"/>
<feature type="compositionally biased region" description="Gly residues" evidence="1">
    <location>
        <begin position="212"/>
        <end position="221"/>
    </location>
</feature>
<evidence type="ECO:0000256" key="1">
    <source>
        <dbReference type="SAM" id="MobiDB-lite"/>
    </source>
</evidence>
<feature type="region of interest" description="Disordered" evidence="1">
    <location>
        <begin position="202"/>
        <end position="221"/>
    </location>
</feature>
<name>B3EM27_CHLPB</name>
<dbReference type="InterPro" id="IPR025517">
    <property type="entry name" value="DUF4405"/>
</dbReference>
<dbReference type="EMBL" id="CP001101">
    <property type="protein sequence ID" value="ACE03405.1"/>
    <property type="molecule type" value="Genomic_DNA"/>
</dbReference>
<feature type="transmembrane region" description="Helical" evidence="2">
    <location>
        <begin position="58"/>
        <end position="76"/>
    </location>
</feature>
<dbReference type="Pfam" id="PF14358">
    <property type="entry name" value="DUF4405"/>
    <property type="match status" value="1"/>
</dbReference>
<keyword evidence="2" id="KW-0812">Transmembrane</keyword>
<protein>
    <recommendedName>
        <fullName evidence="3">Flavinylation-associated cytochrome domain-containing protein</fullName>
    </recommendedName>
</protein>
<keyword evidence="2" id="KW-1133">Transmembrane helix</keyword>
<accession>B3EM27</accession>
<feature type="transmembrane region" description="Helical" evidence="2">
    <location>
        <begin position="97"/>
        <end position="115"/>
    </location>
</feature>
<reference evidence="4" key="1">
    <citation type="submission" date="2008-06" db="EMBL/GenBank/DDBJ databases">
        <title>Complete sequence of Chlorobium phaeobacteroides BS1.</title>
        <authorList>
            <consortium name="US DOE Joint Genome Institute"/>
            <person name="Lucas S."/>
            <person name="Copeland A."/>
            <person name="Lapidus A."/>
            <person name="Glavina del Rio T."/>
            <person name="Dalin E."/>
            <person name="Tice H."/>
            <person name="Bruce D."/>
            <person name="Goodwin L."/>
            <person name="Pitluck S."/>
            <person name="Schmutz J."/>
            <person name="Larimer F."/>
            <person name="Land M."/>
            <person name="Hauser L."/>
            <person name="Kyrpides N."/>
            <person name="Ovchinnikova G."/>
            <person name="Li T."/>
            <person name="Liu Z."/>
            <person name="Zhao F."/>
            <person name="Overmann J."/>
            <person name="Bryant D.A."/>
            <person name="Richardson P."/>
        </authorList>
    </citation>
    <scope>NUCLEOTIDE SEQUENCE [LARGE SCALE GENOMIC DNA]</scope>
    <source>
        <strain evidence="4">BS1</strain>
    </source>
</reference>
<feature type="domain" description="Flavinylation-associated cytochrome" evidence="3">
    <location>
        <begin position="9"/>
        <end position="76"/>
    </location>
</feature>
<feature type="transmembrane region" description="Helical" evidence="2">
    <location>
        <begin position="12"/>
        <end position="31"/>
    </location>
</feature>
<evidence type="ECO:0000313" key="4">
    <source>
        <dbReference type="EMBL" id="ACE03405.1"/>
    </source>
</evidence>
<dbReference type="STRING" id="331678.Cphamn1_0441"/>
<keyword evidence="2" id="KW-0472">Membrane</keyword>
<dbReference type="KEGG" id="cpb:Cphamn1_0441"/>
<dbReference type="AlphaFoldDB" id="B3EM27"/>
<sequence length="221" mass="24814">MKPFSWRAFISLGLFVSFLMLIVSGIVLYLAPPGRVANWTDWQLLGLSKQAWQNQHTIFSFTFALLSIFHLFSINWKAFWSYIAAKTHAGLGKPFEIFSILLLAMFFGIGTFMQIQPFSAVIDFGKSLSESWEEPQSQPPIPHTERMTLKEISDQFASGESPESLRGKLEKEGIRVTSLDQTLENIGSENNTSAQKVYELLDIAPPSQNPGRGNGQGRNRP</sequence>
<evidence type="ECO:0000259" key="3">
    <source>
        <dbReference type="Pfam" id="PF14358"/>
    </source>
</evidence>
<proteinExistence type="predicted"/>
<evidence type="ECO:0000256" key="2">
    <source>
        <dbReference type="SAM" id="Phobius"/>
    </source>
</evidence>
<gene>
    <name evidence="4" type="ordered locus">Cphamn1_0441</name>
</gene>
<dbReference type="eggNOG" id="ENOG502Z9T8">
    <property type="taxonomic scope" value="Bacteria"/>
</dbReference>